<evidence type="ECO:0000313" key="9">
    <source>
        <dbReference type="Proteomes" id="UP000183832"/>
    </source>
</evidence>
<evidence type="ECO:0000256" key="1">
    <source>
        <dbReference type="ARBA" id="ARBA00011764"/>
    </source>
</evidence>
<comment type="subunit">
    <text evidence="1">Self-associates forming complexes of several hundred monomers.</text>
</comment>
<gene>
    <name evidence="8" type="ORF">CLUMA_CG004252</name>
</gene>
<proteinExistence type="predicted"/>
<protein>
    <recommendedName>
        <fullName evidence="2">Regulatory protein zeste</fullName>
    </recommendedName>
</protein>
<dbReference type="Pfam" id="PF13873">
    <property type="entry name" value="Myb_DNA-bind_5"/>
    <property type="match status" value="1"/>
</dbReference>
<name>A0A1J1HT41_9DIPT</name>
<evidence type="ECO:0000313" key="8">
    <source>
        <dbReference type="EMBL" id="CRK90548.1"/>
    </source>
</evidence>
<feature type="domain" description="Myb/SANT-like DNA-binding" evidence="7">
    <location>
        <begin position="7"/>
        <end position="47"/>
    </location>
</feature>
<comment type="function">
    <text evidence="6">Involved in transvection phenomena (= synapsis-dependent gene expression), where the synaptic pairing of chromosomes carrying genes with which zeste interacts influences the expression of these genes. Zeste binds to DNA and stimulates transcription from a nearby promoter.</text>
</comment>
<evidence type="ECO:0000256" key="4">
    <source>
        <dbReference type="ARBA" id="ARBA00023125"/>
    </source>
</evidence>
<keyword evidence="4" id="KW-0238">DNA-binding</keyword>
<keyword evidence="5" id="KW-0804">Transcription</keyword>
<keyword evidence="9" id="KW-1185">Reference proteome</keyword>
<evidence type="ECO:0000259" key="7">
    <source>
        <dbReference type="Pfam" id="PF13873"/>
    </source>
</evidence>
<evidence type="ECO:0000256" key="5">
    <source>
        <dbReference type="ARBA" id="ARBA00023163"/>
    </source>
</evidence>
<dbReference type="GO" id="GO:0003677">
    <property type="term" value="F:DNA binding"/>
    <property type="evidence" value="ECO:0007669"/>
    <property type="project" value="UniProtKB-KW"/>
</dbReference>
<evidence type="ECO:0000256" key="3">
    <source>
        <dbReference type="ARBA" id="ARBA00023015"/>
    </source>
</evidence>
<dbReference type="AlphaFoldDB" id="A0A1J1HT41"/>
<dbReference type="InterPro" id="IPR028002">
    <property type="entry name" value="Myb_DNA-bind_5"/>
</dbReference>
<reference evidence="8 9" key="1">
    <citation type="submission" date="2015-04" db="EMBL/GenBank/DDBJ databases">
        <authorList>
            <person name="Syromyatnikov M.Y."/>
            <person name="Popov V.N."/>
        </authorList>
    </citation>
    <scope>NUCLEOTIDE SEQUENCE [LARGE SCALE GENOMIC DNA]</scope>
</reference>
<evidence type="ECO:0000256" key="2">
    <source>
        <dbReference type="ARBA" id="ARBA00016807"/>
    </source>
</evidence>
<dbReference type="EMBL" id="CVRI01000020">
    <property type="protein sequence ID" value="CRK90548.1"/>
    <property type="molecule type" value="Genomic_DNA"/>
</dbReference>
<dbReference type="Proteomes" id="UP000183832">
    <property type="component" value="Unassembled WGS sequence"/>
</dbReference>
<evidence type="ECO:0000256" key="6">
    <source>
        <dbReference type="ARBA" id="ARBA00025466"/>
    </source>
</evidence>
<keyword evidence="3" id="KW-0805">Transcription regulation</keyword>
<sequence length="120" mass="13657">MEKSEPSLAWKSIVKDYNLLQTGGMKSMDSLRAKYKNMKAMKRRKILENGNKNMELRTCKINSSLESTEIYSSSTRKFGSTDKRISGIVNPFDFDNLDTKTDINEILEENSLKGTFSADT</sequence>
<accession>A0A1J1HT41</accession>
<organism evidence="8 9">
    <name type="scientific">Clunio marinus</name>
    <dbReference type="NCBI Taxonomy" id="568069"/>
    <lineage>
        <taxon>Eukaryota</taxon>
        <taxon>Metazoa</taxon>
        <taxon>Ecdysozoa</taxon>
        <taxon>Arthropoda</taxon>
        <taxon>Hexapoda</taxon>
        <taxon>Insecta</taxon>
        <taxon>Pterygota</taxon>
        <taxon>Neoptera</taxon>
        <taxon>Endopterygota</taxon>
        <taxon>Diptera</taxon>
        <taxon>Nematocera</taxon>
        <taxon>Chironomoidea</taxon>
        <taxon>Chironomidae</taxon>
        <taxon>Clunio</taxon>
    </lineage>
</organism>